<name>H6L9B9_SAPGL</name>
<dbReference type="HOGENOM" id="CLU_151165_0_0_10"/>
<dbReference type="RefSeq" id="WP_015691927.1">
    <property type="nucleotide sequence ID" value="NC_016940.1"/>
</dbReference>
<protein>
    <submittedName>
        <fullName evidence="2">Uncharacterized protein</fullName>
    </submittedName>
</protein>
<proteinExistence type="predicted"/>
<dbReference type="eggNOG" id="ENOG5033E08">
    <property type="taxonomic scope" value="Bacteria"/>
</dbReference>
<dbReference type="AlphaFoldDB" id="H6L9B9"/>
<dbReference type="STRING" id="984262.SGRA_1556"/>
<organism evidence="2 3">
    <name type="scientific">Saprospira grandis (strain Lewin)</name>
    <dbReference type="NCBI Taxonomy" id="984262"/>
    <lineage>
        <taxon>Bacteria</taxon>
        <taxon>Pseudomonadati</taxon>
        <taxon>Bacteroidota</taxon>
        <taxon>Saprospiria</taxon>
        <taxon>Saprospirales</taxon>
        <taxon>Saprospiraceae</taxon>
        <taxon>Saprospira</taxon>
    </lineage>
</organism>
<feature type="transmembrane region" description="Helical" evidence="1">
    <location>
        <begin position="12"/>
        <end position="31"/>
    </location>
</feature>
<evidence type="ECO:0000313" key="3">
    <source>
        <dbReference type="Proteomes" id="UP000007519"/>
    </source>
</evidence>
<evidence type="ECO:0000256" key="1">
    <source>
        <dbReference type="SAM" id="Phobius"/>
    </source>
</evidence>
<dbReference type="Proteomes" id="UP000007519">
    <property type="component" value="Chromosome"/>
</dbReference>
<dbReference type="OrthoDB" id="1374030at2"/>
<dbReference type="EMBL" id="CP002831">
    <property type="protein sequence ID" value="AFC24291.1"/>
    <property type="molecule type" value="Genomic_DNA"/>
</dbReference>
<dbReference type="KEGG" id="sgn:SGRA_1556"/>
<reference evidence="2 3" key="1">
    <citation type="journal article" date="2012" name="Stand. Genomic Sci.">
        <title>Complete genome sequencing and analysis of Saprospira grandis str. Lewin, a predatory marine bacterium.</title>
        <authorList>
            <person name="Saw J.H."/>
            <person name="Yuryev A."/>
            <person name="Kanbe M."/>
            <person name="Hou S."/>
            <person name="Young A.G."/>
            <person name="Aizawa S."/>
            <person name="Alam M."/>
        </authorList>
    </citation>
    <scope>NUCLEOTIDE SEQUENCE [LARGE SCALE GENOMIC DNA]</scope>
    <source>
        <strain evidence="2 3">Lewin</strain>
    </source>
</reference>
<keyword evidence="3" id="KW-1185">Reference proteome</keyword>
<keyword evidence="1" id="KW-0472">Membrane</keyword>
<evidence type="ECO:0000313" key="2">
    <source>
        <dbReference type="EMBL" id="AFC24291.1"/>
    </source>
</evidence>
<keyword evidence="1" id="KW-0812">Transmembrane</keyword>
<accession>H6L9B9</accession>
<sequence length="144" mass="16312">MKKWIFRIIWSSLAVSFLLFSALVIHIYMVMGPSNMKYHNSKPIQLSRIDFEGPKNDSLFHLAESEVRKTAGVQHAFLNKSHGTLVYGYAPGEVDPKAVFAKIEQLAIRPKMYVVDKEQLANGCPVLDKSSFSYRLGALIQSFF</sequence>
<keyword evidence="1" id="KW-1133">Transmembrane helix</keyword>
<gene>
    <name evidence="2" type="ordered locus">SGRA_1556</name>
</gene>